<sequence length="91" mass="10770">MHQWEVKVRPFRYAWEEEEEMGRLTTRLQTVQLNDEDDCWRWKEGKGGELKFSVASFYESLTVTLGIGNFPSRFVWKVDIPLQRPDSLFGA</sequence>
<evidence type="ECO:0000313" key="2">
    <source>
        <dbReference type="Proteomes" id="UP000554482"/>
    </source>
</evidence>
<organism evidence="1 2">
    <name type="scientific">Thalictrum thalictroides</name>
    <name type="common">Rue-anemone</name>
    <name type="synonym">Anemone thalictroides</name>
    <dbReference type="NCBI Taxonomy" id="46969"/>
    <lineage>
        <taxon>Eukaryota</taxon>
        <taxon>Viridiplantae</taxon>
        <taxon>Streptophyta</taxon>
        <taxon>Embryophyta</taxon>
        <taxon>Tracheophyta</taxon>
        <taxon>Spermatophyta</taxon>
        <taxon>Magnoliopsida</taxon>
        <taxon>Ranunculales</taxon>
        <taxon>Ranunculaceae</taxon>
        <taxon>Thalictroideae</taxon>
        <taxon>Thalictrum</taxon>
    </lineage>
</organism>
<accession>A0A7J6V4G3</accession>
<keyword evidence="2" id="KW-1185">Reference proteome</keyword>
<dbReference type="Proteomes" id="UP000554482">
    <property type="component" value="Unassembled WGS sequence"/>
</dbReference>
<dbReference type="EMBL" id="JABWDY010038075">
    <property type="protein sequence ID" value="KAF5179954.1"/>
    <property type="molecule type" value="Genomic_DNA"/>
</dbReference>
<reference evidence="1 2" key="1">
    <citation type="submission" date="2020-06" db="EMBL/GenBank/DDBJ databases">
        <title>Transcriptomic and genomic resources for Thalictrum thalictroides and T. hernandezii: Facilitating candidate gene discovery in an emerging model plant lineage.</title>
        <authorList>
            <person name="Arias T."/>
            <person name="Riano-Pachon D.M."/>
            <person name="Di Stilio V.S."/>
        </authorList>
    </citation>
    <scope>NUCLEOTIDE SEQUENCE [LARGE SCALE GENOMIC DNA]</scope>
    <source>
        <strain evidence="2">cv. WT478/WT964</strain>
        <tissue evidence="1">Leaves</tissue>
    </source>
</reference>
<proteinExistence type="predicted"/>
<evidence type="ECO:0000313" key="1">
    <source>
        <dbReference type="EMBL" id="KAF5179954.1"/>
    </source>
</evidence>
<comment type="caution">
    <text evidence="1">The sequence shown here is derived from an EMBL/GenBank/DDBJ whole genome shotgun (WGS) entry which is preliminary data.</text>
</comment>
<gene>
    <name evidence="1" type="ORF">FRX31_030457</name>
</gene>
<dbReference type="AlphaFoldDB" id="A0A7J6V4G3"/>
<protein>
    <submittedName>
        <fullName evidence="1">Uncharacterized protein</fullName>
    </submittedName>
</protein>
<name>A0A7J6V4G3_THATH</name>